<dbReference type="InterPro" id="IPR004910">
    <property type="entry name" value="Yippee/Mis18/Cereblon"/>
</dbReference>
<keyword evidence="2" id="KW-0479">Metal-binding</keyword>
<name>A0A6J1C809_MOMCH</name>
<reference evidence="7" key="1">
    <citation type="submission" date="2025-08" db="UniProtKB">
        <authorList>
            <consortium name="RefSeq"/>
        </authorList>
    </citation>
    <scope>IDENTIFICATION</scope>
    <source>
        <strain evidence="7">OHB3-1</strain>
    </source>
</reference>
<organism evidence="6 7">
    <name type="scientific">Momordica charantia</name>
    <name type="common">Bitter gourd</name>
    <name type="synonym">Balsam pear</name>
    <dbReference type="NCBI Taxonomy" id="3673"/>
    <lineage>
        <taxon>Eukaryota</taxon>
        <taxon>Viridiplantae</taxon>
        <taxon>Streptophyta</taxon>
        <taxon>Embryophyta</taxon>
        <taxon>Tracheophyta</taxon>
        <taxon>Spermatophyta</taxon>
        <taxon>Magnoliopsida</taxon>
        <taxon>eudicotyledons</taxon>
        <taxon>Gunneridae</taxon>
        <taxon>Pentapetalae</taxon>
        <taxon>rosids</taxon>
        <taxon>fabids</taxon>
        <taxon>Cucurbitales</taxon>
        <taxon>Cucurbitaceae</taxon>
        <taxon>Momordiceae</taxon>
        <taxon>Momordica</taxon>
    </lineage>
</organism>
<dbReference type="GeneID" id="111009205"/>
<keyword evidence="6" id="KW-1185">Reference proteome</keyword>
<dbReference type="KEGG" id="mcha:111009205"/>
<accession>A0A6J1C809</accession>
<dbReference type="OrthoDB" id="6407410at2759"/>
<sequence length="104" mass="11978">MAEYSRPSYSCRNCRNPLASGIHLLSKSYLAKSGQAYLFSEAKNIVEGEKEKRQLITGLFKIADIHCSNCGQLLGWKYLKAYDFKQKYKEGKFIIERAKIAKEY</sequence>
<evidence type="ECO:0000256" key="3">
    <source>
        <dbReference type="ARBA" id="ARBA00022833"/>
    </source>
</evidence>
<dbReference type="AlphaFoldDB" id="A0A6J1C809"/>
<evidence type="ECO:0000256" key="4">
    <source>
        <dbReference type="RuleBase" id="RU110713"/>
    </source>
</evidence>
<dbReference type="PROSITE" id="PS51792">
    <property type="entry name" value="YIPPEE"/>
    <property type="match status" value="1"/>
</dbReference>
<evidence type="ECO:0000256" key="2">
    <source>
        <dbReference type="ARBA" id="ARBA00022723"/>
    </source>
</evidence>
<evidence type="ECO:0000313" key="6">
    <source>
        <dbReference type="Proteomes" id="UP000504603"/>
    </source>
</evidence>
<dbReference type="InterPro" id="IPR039058">
    <property type="entry name" value="Yippee_fam"/>
</dbReference>
<dbReference type="RefSeq" id="XP_022137891.1">
    <property type="nucleotide sequence ID" value="XM_022282199.1"/>
</dbReference>
<comment type="similarity">
    <text evidence="1 4">Belongs to the yippee family.</text>
</comment>
<feature type="domain" description="Yippee" evidence="5">
    <location>
        <begin position="7"/>
        <end position="104"/>
    </location>
</feature>
<dbReference type="InterPro" id="IPR034751">
    <property type="entry name" value="Yippee"/>
</dbReference>
<dbReference type="GO" id="GO:0046872">
    <property type="term" value="F:metal ion binding"/>
    <property type="evidence" value="ECO:0007669"/>
    <property type="project" value="UniProtKB-KW"/>
</dbReference>
<protein>
    <recommendedName>
        <fullName evidence="4">Protein yippee-like</fullName>
    </recommendedName>
</protein>
<dbReference type="Pfam" id="PF03226">
    <property type="entry name" value="Yippee-Mis18"/>
    <property type="match status" value="1"/>
</dbReference>
<dbReference type="PANTHER" id="PTHR13848">
    <property type="entry name" value="PROTEIN YIPPEE-LIKE CG15309-RELATED"/>
    <property type="match status" value="1"/>
</dbReference>
<evidence type="ECO:0000259" key="5">
    <source>
        <dbReference type="PROSITE" id="PS51792"/>
    </source>
</evidence>
<evidence type="ECO:0000256" key="1">
    <source>
        <dbReference type="ARBA" id="ARBA00005613"/>
    </source>
</evidence>
<keyword evidence="3" id="KW-0862">Zinc</keyword>
<dbReference type="Proteomes" id="UP000504603">
    <property type="component" value="Unplaced"/>
</dbReference>
<gene>
    <name evidence="7" type="primary">LOC111009205</name>
</gene>
<evidence type="ECO:0000313" key="7">
    <source>
        <dbReference type="RefSeq" id="XP_022137891.1"/>
    </source>
</evidence>
<proteinExistence type="inferred from homology"/>